<dbReference type="SMART" id="SM00947">
    <property type="entry name" value="Pro_CA"/>
    <property type="match status" value="1"/>
</dbReference>
<dbReference type="RefSeq" id="WP_071062565.1">
    <property type="nucleotide sequence ID" value="NZ_MKIE01000003.1"/>
</dbReference>
<evidence type="ECO:0000313" key="11">
    <source>
        <dbReference type="Proteomes" id="UP000180254"/>
    </source>
</evidence>
<evidence type="ECO:0000256" key="8">
    <source>
        <dbReference type="SAM" id="MobiDB-lite"/>
    </source>
</evidence>
<feature type="binding site" evidence="6">
    <location>
        <position position="150"/>
    </location>
    <ligand>
        <name>Zn(2+)</name>
        <dbReference type="ChEBI" id="CHEBI:29105"/>
    </ligand>
</feature>
<dbReference type="Pfam" id="PF00484">
    <property type="entry name" value="Pro_CA"/>
    <property type="match status" value="1"/>
</dbReference>
<comment type="catalytic activity">
    <reaction evidence="5 7">
        <text>hydrogencarbonate + H(+) = CO2 + H2O</text>
        <dbReference type="Rhea" id="RHEA:10748"/>
        <dbReference type="ChEBI" id="CHEBI:15377"/>
        <dbReference type="ChEBI" id="CHEBI:15378"/>
        <dbReference type="ChEBI" id="CHEBI:16526"/>
        <dbReference type="ChEBI" id="CHEBI:17544"/>
        <dbReference type="EC" id="4.2.1.1"/>
    </reaction>
</comment>
<dbReference type="AlphaFoldDB" id="A0A1S1VA25"/>
<dbReference type="STRING" id="39480.EUAN_11440"/>
<dbReference type="EC" id="4.2.1.1" evidence="2 7"/>
<protein>
    <recommendedName>
        <fullName evidence="2 7">Carbonic anhydrase</fullName>
        <ecNumber evidence="2 7">4.2.1.1</ecNumber>
    </recommendedName>
    <alternativeName>
        <fullName evidence="7">Carbonate dehydratase</fullName>
    </alternativeName>
</protein>
<reference evidence="10 11" key="1">
    <citation type="submission" date="2016-09" db="EMBL/GenBank/DDBJ databases">
        <title>Genome sequence of Eubacterium angustum.</title>
        <authorList>
            <person name="Poehlein A."/>
            <person name="Daniel R."/>
        </authorList>
    </citation>
    <scope>NUCLEOTIDE SEQUENCE [LARGE SCALE GENOMIC DNA]</scope>
    <source>
        <strain evidence="10 11">DSM 1989</strain>
    </source>
</reference>
<dbReference type="InterPro" id="IPR001765">
    <property type="entry name" value="Carbonic_anhydrase"/>
</dbReference>
<feature type="binding site" evidence="6">
    <location>
        <position position="153"/>
    </location>
    <ligand>
        <name>Zn(2+)</name>
        <dbReference type="ChEBI" id="CHEBI:29105"/>
    </ligand>
</feature>
<evidence type="ECO:0000256" key="9">
    <source>
        <dbReference type="SAM" id="SignalP"/>
    </source>
</evidence>
<comment type="function">
    <text evidence="7">Reversible hydration of carbon dioxide.</text>
</comment>
<keyword evidence="3 6" id="KW-0862">Zinc</keyword>
<dbReference type="GO" id="GO:0004089">
    <property type="term" value="F:carbonate dehydratase activity"/>
    <property type="evidence" value="ECO:0007669"/>
    <property type="project" value="UniProtKB-UniRule"/>
</dbReference>
<sequence length="249" mass="26491">MKKVLSIVSVALISATMFAGCSQEEKKSEEPTETQISTETKDIHSNPEVKTPDEALQLLKDGNARFVNGELANYDLGDEKLAELEKGQKPAAVVITCSDSRTAPEHFLDQGLGDIFVVRVAGNVLDHNEIASVEYAVDHLGTPLVVVLGHDSCGAVNAAVGVHENPEEAHSTEHLDYLISKITPAVEEAKASGAEGDELAEKAIDLNVDNGVKQLQEQSEVIKGKVSSGALKVVGGSYNFSDGSIAWKN</sequence>
<feature type="region of interest" description="Disordered" evidence="8">
    <location>
        <begin position="21"/>
        <end position="49"/>
    </location>
</feature>
<proteinExistence type="inferred from homology"/>
<feature type="signal peptide" evidence="9">
    <location>
        <begin position="1"/>
        <end position="19"/>
    </location>
</feature>
<dbReference type="PANTHER" id="PTHR11002:SF79">
    <property type="entry name" value="CARBONIC ANHYDRASE 2"/>
    <property type="match status" value="1"/>
</dbReference>
<evidence type="ECO:0000256" key="5">
    <source>
        <dbReference type="ARBA" id="ARBA00048348"/>
    </source>
</evidence>
<feature type="compositionally biased region" description="Basic and acidic residues" evidence="8">
    <location>
        <begin position="39"/>
        <end position="49"/>
    </location>
</feature>
<comment type="cofactor">
    <cofactor evidence="6">
        <name>Zn(2+)</name>
        <dbReference type="ChEBI" id="CHEBI:29105"/>
    </cofactor>
    <text evidence="6">Binds 1 zinc ion per subunit.</text>
</comment>
<dbReference type="PROSITE" id="PS00705">
    <property type="entry name" value="PROK_CO2_ANHYDRASE_2"/>
    <property type="match status" value="1"/>
</dbReference>
<evidence type="ECO:0000313" key="10">
    <source>
        <dbReference type="EMBL" id="OHW62579.1"/>
    </source>
</evidence>
<dbReference type="GO" id="GO:0015976">
    <property type="term" value="P:carbon utilization"/>
    <property type="evidence" value="ECO:0007669"/>
    <property type="project" value="InterPro"/>
</dbReference>
<comment type="similarity">
    <text evidence="1 7">Belongs to the beta-class carbonic anhydrase family.</text>
</comment>
<evidence type="ECO:0000256" key="6">
    <source>
        <dbReference type="PIRSR" id="PIRSR601765-1"/>
    </source>
</evidence>
<keyword evidence="6" id="KW-0479">Metal-binding</keyword>
<comment type="caution">
    <text evidence="10">The sequence shown here is derived from an EMBL/GenBank/DDBJ whole genome shotgun (WGS) entry which is preliminary data.</text>
</comment>
<gene>
    <name evidence="10" type="primary">cynT</name>
    <name evidence="10" type="ORF">EUAN_11440</name>
</gene>
<dbReference type="SUPFAM" id="SSF53056">
    <property type="entry name" value="beta-carbonic anhydrase, cab"/>
    <property type="match status" value="1"/>
</dbReference>
<feature type="chain" id="PRO_5038959817" description="Carbonic anhydrase" evidence="9">
    <location>
        <begin position="20"/>
        <end position="249"/>
    </location>
</feature>
<evidence type="ECO:0000256" key="1">
    <source>
        <dbReference type="ARBA" id="ARBA00006217"/>
    </source>
</evidence>
<dbReference type="EMBL" id="MKIE01000003">
    <property type="protein sequence ID" value="OHW62579.1"/>
    <property type="molecule type" value="Genomic_DNA"/>
</dbReference>
<name>A0A1S1VA25_9FIRM</name>
<dbReference type="GO" id="GO:0008270">
    <property type="term" value="F:zinc ion binding"/>
    <property type="evidence" value="ECO:0007669"/>
    <property type="project" value="UniProtKB-UniRule"/>
</dbReference>
<dbReference type="PROSITE" id="PS51257">
    <property type="entry name" value="PROKAR_LIPOPROTEIN"/>
    <property type="match status" value="1"/>
</dbReference>
<dbReference type="InterPro" id="IPR015892">
    <property type="entry name" value="Carbonic_anhydrase_CS"/>
</dbReference>
<evidence type="ECO:0000256" key="4">
    <source>
        <dbReference type="ARBA" id="ARBA00023239"/>
    </source>
</evidence>
<dbReference type="InterPro" id="IPR036874">
    <property type="entry name" value="Carbonic_anhydrase_sf"/>
</dbReference>
<dbReference type="Proteomes" id="UP000180254">
    <property type="component" value="Unassembled WGS sequence"/>
</dbReference>
<keyword evidence="11" id="KW-1185">Reference proteome</keyword>
<dbReference type="CDD" id="cd03378">
    <property type="entry name" value="beta_CA_cladeC"/>
    <property type="match status" value="1"/>
</dbReference>
<evidence type="ECO:0000256" key="7">
    <source>
        <dbReference type="RuleBase" id="RU003956"/>
    </source>
</evidence>
<keyword evidence="4 7" id="KW-0456">Lyase</keyword>
<feature type="binding site" evidence="6">
    <location>
        <position position="99"/>
    </location>
    <ligand>
        <name>Zn(2+)</name>
        <dbReference type="ChEBI" id="CHEBI:29105"/>
    </ligand>
</feature>
<feature type="binding site" evidence="6">
    <location>
        <position position="97"/>
    </location>
    <ligand>
        <name>Zn(2+)</name>
        <dbReference type="ChEBI" id="CHEBI:29105"/>
    </ligand>
</feature>
<dbReference type="PANTHER" id="PTHR11002">
    <property type="entry name" value="CARBONIC ANHYDRASE"/>
    <property type="match status" value="1"/>
</dbReference>
<evidence type="ECO:0000256" key="2">
    <source>
        <dbReference type="ARBA" id="ARBA00012925"/>
    </source>
</evidence>
<organism evidence="10 11">
    <name type="scientific">Andreesenia angusta</name>
    <dbReference type="NCBI Taxonomy" id="39480"/>
    <lineage>
        <taxon>Bacteria</taxon>
        <taxon>Bacillati</taxon>
        <taxon>Bacillota</taxon>
        <taxon>Tissierellia</taxon>
        <taxon>Tissierellales</taxon>
        <taxon>Gottschalkiaceae</taxon>
        <taxon>Andreesenia</taxon>
    </lineage>
</organism>
<accession>A0A1S1VA25</accession>
<dbReference type="Gene3D" id="3.40.1050.10">
    <property type="entry name" value="Carbonic anhydrase"/>
    <property type="match status" value="1"/>
</dbReference>
<keyword evidence="9" id="KW-0732">Signal</keyword>
<evidence type="ECO:0000256" key="3">
    <source>
        <dbReference type="ARBA" id="ARBA00022833"/>
    </source>
</evidence>